<sequence>MKKDNQIYSLLLVSVILLLMAVSSIWVQQTEINKMQHEQVIIKQCIDNATKALQTKDAELEGYLMQSLMKRGVE</sequence>
<keyword evidence="1" id="KW-0472">Membrane</keyword>
<dbReference type="AlphaFoldDB" id="A0AAE6YLN4"/>
<dbReference type="Proteomes" id="UP000501558">
    <property type="component" value="Chromosome"/>
</dbReference>
<proteinExistence type="predicted"/>
<protein>
    <submittedName>
        <fullName evidence="2">Uncharacterized protein</fullName>
    </submittedName>
</protein>
<reference evidence="2 3" key="1">
    <citation type="submission" date="2019-12" db="EMBL/GenBank/DDBJ databases">
        <title>Whole genome sequences of Lactococcus raffinolactis strains isolated from sewage.</title>
        <authorList>
            <person name="Ybazeta G."/>
            <person name="Ross M."/>
            <person name="Brabant-Kirwan D."/>
            <person name="Saleh M."/>
            <person name="Dillon J.A."/>
            <person name="Splinter K."/>
            <person name="Nokhbeh R."/>
        </authorList>
    </citation>
    <scope>NUCLEOTIDE SEQUENCE [LARGE SCALE GENOMIC DNA]</scope>
    <source>
        <strain evidence="2 3">Lr_19_14</strain>
    </source>
</reference>
<feature type="transmembrane region" description="Helical" evidence="1">
    <location>
        <begin position="7"/>
        <end position="27"/>
    </location>
</feature>
<gene>
    <name evidence="2" type="ORF">GU334_05105</name>
</gene>
<keyword evidence="1" id="KW-0812">Transmembrane</keyword>
<dbReference type="RefSeq" id="WP_167841262.1">
    <property type="nucleotide sequence ID" value="NZ_CP047628.1"/>
</dbReference>
<accession>A0AAE6YLN4</accession>
<evidence type="ECO:0000313" key="3">
    <source>
        <dbReference type="Proteomes" id="UP000501558"/>
    </source>
</evidence>
<evidence type="ECO:0000313" key="2">
    <source>
        <dbReference type="EMBL" id="QIW58316.1"/>
    </source>
</evidence>
<evidence type="ECO:0000256" key="1">
    <source>
        <dbReference type="SAM" id="Phobius"/>
    </source>
</evidence>
<keyword evidence="1" id="KW-1133">Transmembrane helix</keyword>
<dbReference type="EMBL" id="CP047628">
    <property type="protein sequence ID" value="QIW58316.1"/>
    <property type="molecule type" value="Genomic_DNA"/>
</dbReference>
<name>A0AAE6YLN4_9LACT</name>
<organism evidence="2 3">
    <name type="scientific">Pseudolactococcus raffinolactis</name>
    <dbReference type="NCBI Taxonomy" id="1366"/>
    <lineage>
        <taxon>Bacteria</taxon>
        <taxon>Bacillati</taxon>
        <taxon>Bacillota</taxon>
        <taxon>Bacilli</taxon>
        <taxon>Lactobacillales</taxon>
        <taxon>Streptococcaceae</taxon>
        <taxon>Pseudolactococcus</taxon>
    </lineage>
</organism>
<keyword evidence="3" id="KW-1185">Reference proteome</keyword>